<proteinExistence type="predicted"/>
<evidence type="ECO:0000313" key="2">
    <source>
        <dbReference type="EMBL" id="ORX45530.1"/>
    </source>
</evidence>
<dbReference type="OrthoDB" id="5771378at2759"/>
<dbReference type="EMBL" id="MCGT01000042">
    <property type="protein sequence ID" value="ORX45530.1"/>
    <property type="molecule type" value="Genomic_DNA"/>
</dbReference>
<dbReference type="PANTHER" id="PTHR47237:SF1">
    <property type="entry name" value="SLL0310 PROTEIN"/>
    <property type="match status" value="1"/>
</dbReference>
<dbReference type="Pfam" id="PF00583">
    <property type="entry name" value="Acetyltransf_1"/>
    <property type="match status" value="1"/>
</dbReference>
<dbReference type="Gene3D" id="3.40.630.30">
    <property type="match status" value="1"/>
</dbReference>
<dbReference type="AlphaFoldDB" id="A0A1X2G5G8"/>
<organism evidence="2 3">
    <name type="scientific">Hesseltinella vesiculosa</name>
    <dbReference type="NCBI Taxonomy" id="101127"/>
    <lineage>
        <taxon>Eukaryota</taxon>
        <taxon>Fungi</taxon>
        <taxon>Fungi incertae sedis</taxon>
        <taxon>Mucoromycota</taxon>
        <taxon>Mucoromycotina</taxon>
        <taxon>Mucoromycetes</taxon>
        <taxon>Mucorales</taxon>
        <taxon>Cunninghamellaceae</taxon>
        <taxon>Hesseltinella</taxon>
    </lineage>
</organism>
<sequence length="325" mass="36574">MDPSFAIRPVKDVEEACHYFRDWPVKMLGWNHGFDDKEARLVYFEMYRDGMLLGTIKDGHGKEEVVGCVFACKHSDEVGYIGAFIVPPQYRLRGYGRILFKEAIQLLGSCRFLGLDGKFEMFDAYQRSGFQPNTITLTYRGDIQKSVVTPLLQKLSNTQPSILTPLAIEHLDGLVQLEDKYTGMNRNAFWKAWIDLHSNDQAADLGRAGWVVLDDESTVTHFGTVRPSVRGFAVVLYGKEIQVINQLLLHMANWVLAQLLSPSWKLPKDHQLAFNFNACASNPMAVALVESLGFDYVVSHARMWRGPAPILEPSGLFSLSTLTIG</sequence>
<keyword evidence="3" id="KW-1185">Reference proteome</keyword>
<reference evidence="2 3" key="1">
    <citation type="submission" date="2016-07" db="EMBL/GenBank/DDBJ databases">
        <title>Pervasive Adenine N6-methylation of Active Genes in Fungi.</title>
        <authorList>
            <consortium name="DOE Joint Genome Institute"/>
            <person name="Mondo S.J."/>
            <person name="Dannebaum R.O."/>
            <person name="Kuo R.C."/>
            <person name="Labutti K."/>
            <person name="Haridas S."/>
            <person name="Kuo A."/>
            <person name="Salamov A."/>
            <person name="Ahrendt S.R."/>
            <person name="Lipzen A."/>
            <person name="Sullivan W."/>
            <person name="Andreopoulos W.B."/>
            <person name="Clum A."/>
            <person name="Lindquist E."/>
            <person name="Daum C."/>
            <person name="Ramamoorthy G.K."/>
            <person name="Gryganskyi A."/>
            <person name="Culley D."/>
            <person name="Magnuson J.K."/>
            <person name="James T.Y."/>
            <person name="O'Malley M.A."/>
            <person name="Stajich J.E."/>
            <person name="Spatafora J.W."/>
            <person name="Visel A."/>
            <person name="Grigoriev I.V."/>
        </authorList>
    </citation>
    <scope>NUCLEOTIDE SEQUENCE [LARGE SCALE GENOMIC DNA]</scope>
    <source>
        <strain evidence="2 3">NRRL 3301</strain>
    </source>
</reference>
<dbReference type="InterPro" id="IPR000182">
    <property type="entry name" value="GNAT_dom"/>
</dbReference>
<gene>
    <name evidence="2" type="ORF">DM01DRAFT_1340043</name>
</gene>
<dbReference type="CDD" id="cd04301">
    <property type="entry name" value="NAT_SF"/>
    <property type="match status" value="1"/>
</dbReference>
<dbReference type="InterPro" id="IPR016181">
    <property type="entry name" value="Acyl_CoA_acyltransferase"/>
</dbReference>
<comment type="caution">
    <text evidence="2">The sequence shown here is derived from an EMBL/GenBank/DDBJ whole genome shotgun (WGS) entry which is preliminary data.</text>
</comment>
<feature type="domain" description="N-acetyltransferase" evidence="1">
    <location>
        <begin position="5"/>
        <end position="156"/>
    </location>
</feature>
<dbReference type="PROSITE" id="PS51186">
    <property type="entry name" value="GNAT"/>
    <property type="match status" value="1"/>
</dbReference>
<accession>A0A1X2G5G8</accession>
<dbReference type="PANTHER" id="PTHR47237">
    <property type="entry name" value="SLL0310 PROTEIN"/>
    <property type="match status" value="1"/>
</dbReference>
<evidence type="ECO:0000259" key="1">
    <source>
        <dbReference type="PROSITE" id="PS51186"/>
    </source>
</evidence>
<dbReference type="Gene3D" id="3.40.630.90">
    <property type="match status" value="1"/>
</dbReference>
<dbReference type="Proteomes" id="UP000242146">
    <property type="component" value="Unassembled WGS sequence"/>
</dbReference>
<evidence type="ECO:0000313" key="3">
    <source>
        <dbReference type="Proteomes" id="UP000242146"/>
    </source>
</evidence>
<name>A0A1X2G5G8_9FUNG</name>
<dbReference type="STRING" id="101127.A0A1X2G5G8"/>
<dbReference type="GO" id="GO:0016747">
    <property type="term" value="F:acyltransferase activity, transferring groups other than amino-acyl groups"/>
    <property type="evidence" value="ECO:0007669"/>
    <property type="project" value="InterPro"/>
</dbReference>
<protein>
    <recommendedName>
        <fullName evidence="1">N-acetyltransferase domain-containing protein</fullName>
    </recommendedName>
</protein>
<dbReference type="InterPro" id="IPR052729">
    <property type="entry name" value="Acyl/Acetyltrans_Enzymes"/>
</dbReference>
<dbReference type="SUPFAM" id="SSF55729">
    <property type="entry name" value="Acyl-CoA N-acyltransferases (Nat)"/>
    <property type="match status" value="1"/>
</dbReference>